<feature type="compositionally biased region" description="Low complexity" evidence="1">
    <location>
        <begin position="17"/>
        <end position="26"/>
    </location>
</feature>
<dbReference type="PANTHER" id="PTHR11736:SF14">
    <property type="entry name" value="NSE3 HOMOLOG, SMC5-SMC6 COMPLEX COMPONENT"/>
    <property type="match status" value="1"/>
</dbReference>
<feature type="region of interest" description="Disordered" evidence="1">
    <location>
        <begin position="1"/>
        <end position="60"/>
    </location>
</feature>
<organism evidence="3 4">
    <name type="scientific">Jaapia argillacea MUCL 33604</name>
    <dbReference type="NCBI Taxonomy" id="933084"/>
    <lineage>
        <taxon>Eukaryota</taxon>
        <taxon>Fungi</taxon>
        <taxon>Dikarya</taxon>
        <taxon>Basidiomycota</taxon>
        <taxon>Agaricomycotina</taxon>
        <taxon>Agaricomycetes</taxon>
        <taxon>Agaricomycetidae</taxon>
        <taxon>Jaapiales</taxon>
        <taxon>Jaapiaceae</taxon>
        <taxon>Jaapia</taxon>
    </lineage>
</organism>
<dbReference type="Gene3D" id="1.10.10.1200">
    <property type="entry name" value="MAGE homology domain, winged helix WH1 motif"/>
    <property type="match status" value="1"/>
</dbReference>
<evidence type="ECO:0000259" key="2">
    <source>
        <dbReference type="PROSITE" id="PS50838"/>
    </source>
</evidence>
<keyword evidence="4" id="KW-1185">Reference proteome</keyword>
<reference evidence="4" key="1">
    <citation type="journal article" date="2014" name="Proc. Natl. Acad. Sci. U.S.A.">
        <title>Extensive sampling of basidiomycete genomes demonstrates inadequacy of the white-rot/brown-rot paradigm for wood decay fungi.</title>
        <authorList>
            <person name="Riley R."/>
            <person name="Salamov A.A."/>
            <person name="Brown D.W."/>
            <person name="Nagy L.G."/>
            <person name="Floudas D."/>
            <person name="Held B.W."/>
            <person name="Levasseur A."/>
            <person name="Lombard V."/>
            <person name="Morin E."/>
            <person name="Otillar R."/>
            <person name="Lindquist E.A."/>
            <person name="Sun H."/>
            <person name="LaButti K.M."/>
            <person name="Schmutz J."/>
            <person name="Jabbour D."/>
            <person name="Luo H."/>
            <person name="Baker S.E."/>
            <person name="Pisabarro A.G."/>
            <person name="Walton J.D."/>
            <person name="Blanchette R.A."/>
            <person name="Henrissat B."/>
            <person name="Martin F."/>
            <person name="Cullen D."/>
            <person name="Hibbett D.S."/>
            <person name="Grigoriev I.V."/>
        </authorList>
    </citation>
    <scope>NUCLEOTIDE SEQUENCE [LARGE SCALE GENOMIC DNA]</scope>
    <source>
        <strain evidence="4">MUCL 33604</strain>
    </source>
</reference>
<dbReference type="AlphaFoldDB" id="A0A067PTI6"/>
<accession>A0A067PTI6</accession>
<dbReference type="GO" id="GO:0005634">
    <property type="term" value="C:nucleus"/>
    <property type="evidence" value="ECO:0007669"/>
    <property type="project" value="TreeGrafter"/>
</dbReference>
<evidence type="ECO:0000256" key="1">
    <source>
        <dbReference type="SAM" id="MobiDB-lite"/>
    </source>
</evidence>
<dbReference type="InterPro" id="IPR037445">
    <property type="entry name" value="MAGE"/>
</dbReference>
<protein>
    <recommendedName>
        <fullName evidence="2">MAGE domain-containing protein</fullName>
    </recommendedName>
</protein>
<dbReference type="Proteomes" id="UP000027265">
    <property type="component" value="Unassembled WGS sequence"/>
</dbReference>
<feature type="compositionally biased region" description="Acidic residues" evidence="1">
    <location>
        <begin position="34"/>
        <end position="55"/>
    </location>
</feature>
<name>A0A067PTI6_9AGAM</name>
<dbReference type="GO" id="GO:0006281">
    <property type="term" value="P:DNA repair"/>
    <property type="evidence" value="ECO:0007669"/>
    <property type="project" value="TreeGrafter"/>
</dbReference>
<dbReference type="HOGENOM" id="CLU_027982_0_1_1"/>
<dbReference type="InParanoid" id="A0A067PTI6"/>
<evidence type="ECO:0000313" key="3">
    <source>
        <dbReference type="EMBL" id="KDQ58128.1"/>
    </source>
</evidence>
<dbReference type="InterPro" id="IPR041898">
    <property type="entry name" value="MAGE_WH1"/>
</dbReference>
<sequence length="385" mass="41674">MARAGPSRSQRAAPEPSQSQRLSQSQRARRGRQDDDDDEDGDEGDGMDVDEETGENELTRKANELVRLALFTEQKRSALRKDDINKKVLGSNTRQFNVVLAEAQKILKKTFGMDLVELRSRAGLDGEATAGAAAESGTGLKKKAASAGSKTYILRSTLSPTLIELASVTHESILEEEAADAAFTGNDDDETPIRNYGSILSWSTGDQLGTVGVLYVILGLILLSGKSIGDMDLRTHLKRLRLPPTSTLSLTPLSAHSTIPIEAYLNQLTRQGYLDRFSTSASKSKPSATQTGAKRLRGTQGGGGDGEGASFEWKWGPRAMSEVGELGVAKFVLEFIAERSVVAENGEDGGEGERSGRRRKEEIKKKYDLLMKGLVRVTGELSDVK</sequence>
<dbReference type="SMART" id="SM01373">
    <property type="entry name" value="MAGE"/>
    <property type="match status" value="1"/>
</dbReference>
<dbReference type="InterPro" id="IPR041899">
    <property type="entry name" value="MAGE_WH2"/>
</dbReference>
<feature type="region of interest" description="Disordered" evidence="1">
    <location>
        <begin position="278"/>
        <end position="310"/>
    </location>
</feature>
<dbReference type="Pfam" id="PF01454">
    <property type="entry name" value="MAGE"/>
    <property type="match status" value="1"/>
</dbReference>
<proteinExistence type="predicted"/>
<feature type="compositionally biased region" description="Low complexity" evidence="1">
    <location>
        <begin position="278"/>
        <end position="289"/>
    </location>
</feature>
<dbReference type="PANTHER" id="PTHR11736">
    <property type="entry name" value="MELANOMA-ASSOCIATED ANTIGEN MAGE ANTIGEN"/>
    <property type="match status" value="1"/>
</dbReference>
<dbReference type="PROSITE" id="PS50838">
    <property type="entry name" value="MAGE"/>
    <property type="match status" value="1"/>
</dbReference>
<dbReference type="STRING" id="933084.A0A067PTI6"/>
<dbReference type="Gene3D" id="1.10.10.1210">
    <property type="entry name" value="MAGE homology domain, winged helix WH2 motif"/>
    <property type="match status" value="1"/>
</dbReference>
<dbReference type="InterPro" id="IPR002190">
    <property type="entry name" value="MHD_dom"/>
</dbReference>
<feature type="domain" description="MAGE" evidence="2">
    <location>
        <begin position="58"/>
        <end position="118"/>
    </location>
</feature>
<dbReference type="EMBL" id="KL197718">
    <property type="protein sequence ID" value="KDQ58128.1"/>
    <property type="molecule type" value="Genomic_DNA"/>
</dbReference>
<gene>
    <name evidence="3" type="ORF">JAAARDRAFT_257770</name>
</gene>
<dbReference type="FunCoup" id="A0A067PTI6">
    <property type="interactions" value="165"/>
</dbReference>
<dbReference type="OrthoDB" id="205198at2759"/>
<evidence type="ECO:0000313" key="4">
    <source>
        <dbReference type="Proteomes" id="UP000027265"/>
    </source>
</evidence>